<name>A0AAY4AHJ4_9TELE</name>
<protein>
    <recommendedName>
        <fullName evidence="3">F-box domain-containing protein</fullName>
    </recommendedName>
</protein>
<evidence type="ECO:0000256" key="1">
    <source>
        <dbReference type="RuleBase" id="RU369085"/>
    </source>
</evidence>
<dbReference type="GO" id="GO:0031146">
    <property type="term" value="P:SCF-dependent proteasomal ubiquitin-dependent protein catabolic process"/>
    <property type="evidence" value="ECO:0007669"/>
    <property type="project" value="UniProtKB-UniRule"/>
</dbReference>
<dbReference type="InterPro" id="IPR001810">
    <property type="entry name" value="F-box_dom"/>
</dbReference>
<proteinExistence type="predicted"/>
<dbReference type="Ensembl" id="ENSDCDT00010008801.1">
    <property type="protein sequence ID" value="ENSDCDP00010008372.1"/>
    <property type="gene ID" value="ENSDCDG00010003784.1"/>
</dbReference>
<dbReference type="GO" id="GO:0005737">
    <property type="term" value="C:cytoplasm"/>
    <property type="evidence" value="ECO:0007669"/>
    <property type="project" value="TreeGrafter"/>
</dbReference>
<evidence type="ECO:0000259" key="3">
    <source>
        <dbReference type="PROSITE" id="PS50181"/>
    </source>
</evidence>
<dbReference type="InterPro" id="IPR036047">
    <property type="entry name" value="F-box-like_dom_sf"/>
</dbReference>
<dbReference type="AlphaFoldDB" id="A0AAY4AHJ4"/>
<dbReference type="GO" id="GO:0019005">
    <property type="term" value="C:SCF ubiquitin ligase complex"/>
    <property type="evidence" value="ECO:0007669"/>
    <property type="project" value="UniProtKB-UniRule"/>
</dbReference>
<dbReference type="Gene3D" id="1.20.1280.50">
    <property type="match status" value="1"/>
</dbReference>
<dbReference type="PANTHER" id="PTHR12874">
    <property type="entry name" value="F-BOX ONLY PROTEIN 48-RELATED"/>
    <property type="match status" value="1"/>
</dbReference>
<dbReference type="Proteomes" id="UP000694580">
    <property type="component" value="Chromosome 3"/>
</dbReference>
<accession>A0AAY4AHJ4</accession>
<dbReference type="Pfam" id="PF12937">
    <property type="entry name" value="F-box-like"/>
    <property type="match status" value="1"/>
</dbReference>
<reference evidence="4" key="3">
    <citation type="submission" date="2025-09" db="UniProtKB">
        <authorList>
            <consortium name="Ensembl"/>
        </authorList>
    </citation>
    <scope>IDENTIFICATION</scope>
</reference>
<evidence type="ECO:0000313" key="5">
    <source>
        <dbReference type="Proteomes" id="UP000694580"/>
    </source>
</evidence>
<dbReference type="GeneID" id="114785881"/>
<keyword evidence="5" id="KW-1185">Reference proteome</keyword>
<dbReference type="RefSeq" id="XP_028828362.1">
    <property type="nucleotide sequence ID" value="XM_028972529.1"/>
</dbReference>
<dbReference type="GeneTree" id="ENSGT00390000012248"/>
<evidence type="ECO:0000256" key="2">
    <source>
        <dbReference type="SAM" id="MobiDB-lite"/>
    </source>
</evidence>
<reference evidence="4" key="2">
    <citation type="submission" date="2025-08" db="UniProtKB">
        <authorList>
            <consortium name="Ensembl"/>
        </authorList>
    </citation>
    <scope>IDENTIFICATION</scope>
</reference>
<gene>
    <name evidence="4" type="primary">FBXO48</name>
</gene>
<feature type="region of interest" description="Disordered" evidence="2">
    <location>
        <begin position="1"/>
        <end position="20"/>
    </location>
</feature>
<dbReference type="GO" id="GO:0016567">
    <property type="term" value="P:protein ubiquitination"/>
    <property type="evidence" value="ECO:0007669"/>
    <property type="project" value="UniProtKB-UniRule"/>
</dbReference>
<dbReference type="SMART" id="SM00256">
    <property type="entry name" value="FBOX"/>
    <property type="match status" value="1"/>
</dbReference>
<evidence type="ECO:0000313" key="4">
    <source>
        <dbReference type="Ensembl" id="ENSDCDP00010008372.1"/>
    </source>
</evidence>
<sequence length="158" mass="18185">MREGLKTKFQSSSSKSAGSPCQVLTSADELSQQNFAETLPREMSVKIFSKLDIKSLCCASSTCKQWNHIIESDDLLWRKHCLTVLAVCQREVTGDKEDGLSWKVTLIRNYRKGRMKRNWLRGRFSNIRSAEELPANSMYQFDVETWGEILEAELERES</sequence>
<comment type="pathway">
    <text evidence="1">Protein modification; protein ubiquitination.</text>
</comment>
<dbReference type="PANTHER" id="PTHR12874:SF9">
    <property type="entry name" value="F-BOX ONLY PROTEIN 48"/>
    <property type="match status" value="1"/>
</dbReference>
<reference evidence="4 5" key="1">
    <citation type="submission" date="2020-06" db="EMBL/GenBank/DDBJ databases">
        <authorList>
            <consortium name="Wellcome Sanger Institute Data Sharing"/>
        </authorList>
    </citation>
    <scope>NUCLEOTIDE SEQUENCE [LARGE SCALE GENOMIC DNA]</scope>
</reference>
<feature type="domain" description="F-box" evidence="3">
    <location>
        <begin position="33"/>
        <end position="80"/>
    </location>
</feature>
<dbReference type="SUPFAM" id="SSF81383">
    <property type="entry name" value="F-box domain"/>
    <property type="match status" value="1"/>
</dbReference>
<keyword evidence="1" id="KW-0833">Ubl conjugation pathway</keyword>
<dbReference type="PROSITE" id="PS50181">
    <property type="entry name" value="FBOX"/>
    <property type="match status" value="1"/>
</dbReference>
<organism evidence="4 5">
    <name type="scientific">Denticeps clupeoides</name>
    <name type="common">denticle herring</name>
    <dbReference type="NCBI Taxonomy" id="299321"/>
    <lineage>
        <taxon>Eukaryota</taxon>
        <taxon>Metazoa</taxon>
        <taxon>Chordata</taxon>
        <taxon>Craniata</taxon>
        <taxon>Vertebrata</taxon>
        <taxon>Euteleostomi</taxon>
        <taxon>Actinopterygii</taxon>
        <taxon>Neopterygii</taxon>
        <taxon>Teleostei</taxon>
        <taxon>Clupei</taxon>
        <taxon>Clupeiformes</taxon>
        <taxon>Denticipitoidei</taxon>
        <taxon>Denticipitidae</taxon>
        <taxon>Denticeps</taxon>
    </lineage>
</organism>